<reference evidence="1" key="1">
    <citation type="journal article" date="2020" name="bioRxiv">
        <title>Historical genomics reveals the evolutionary mechanisms behind multiple outbreaks of the host-specific coffee wilt pathogen Fusarium xylarioides.</title>
        <authorList>
            <person name="Peck D."/>
            <person name="Nowell R.W."/>
            <person name="Flood J."/>
            <person name="Ryan M.J."/>
            <person name="Barraclough T.G."/>
        </authorList>
    </citation>
    <scope>NUCLEOTIDE SEQUENCE</scope>
    <source>
        <strain evidence="1">IMI 127659i</strain>
    </source>
</reference>
<reference evidence="1" key="2">
    <citation type="submission" date="2020-10" db="EMBL/GenBank/DDBJ databases">
        <authorList>
            <person name="Peck L.D."/>
            <person name="Nowell R.W."/>
            <person name="Flood J."/>
            <person name="Ryan M.J."/>
            <person name="Barraclough T.G."/>
        </authorList>
    </citation>
    <scope>NUCLEOTIDE SEQUENCE</scope>
    <source>
        <strain evidence="1">IMI 127659i</strain>
    </source>
</reference>
<sequence length="522" mass="58853">MSSARLDLRVAVDFGTTYTGVSFDTPNEENNEIQIINKWPGEEGAEDKVPTVLAKDDDINGDIKWGFSCKDLPDDKKWKLFKLLLDPAFLRRRLQNKGHDPWTPRKLSEVHDVVVRFLHQVYLHISSAIPRLLQKAHSLRSGLKFKRWDSMNIEFIFSTPTTWSPPVSQCFRNLVARAGFGNEENHSIGLGLTEAEAAAVFICQPGNSNAKIRDKNVILSIDAGGGTTDLAFVRRMKGYFNLEEVRPVSGIGVGSTKIDWEFAELIKARMNENPVVKSTLPKNFALIASQSPGFQTMKENFGSKDWDQISGEYFTQVAEAERYTHADFKIKEGRLTFTRAELKRCFDKTLELIKTHLQDLLNEAQNHEGMKVDYIVISGGLGSSDYVLEQLKEYIATKAKERNSCVTGSTILTAKSHARKVVIHGLLSDRQSKHHALREYLARANYGIVPRRASPRGLLAGMSTSAEGNYAWPVKYRDTIKACKPVTIKITRKLEPGQQRWTEEIVWLNGERNDLPNRSSQG</sequence>
<dbReference type="SUPFAM" id="SSF53067">
    <property type="entry name" value="Actin-like ATPase domain"/>
    <property type="match status" value="2"/>
</dbReference>
<dbReference type="EMBL" id="JADFTT010000017">
    <property type="protein sequence ID" value="KAG5772927.1"/>
    <property type="molecule type" value="Genomic_DNA"/>
</dbReference>
<dbReference type="PANTHER" id="PTHR42749:SF1">
    <property type="entry name" value="CELL SHAPE-DETERMINING PROTEIN MREB"/>
    <property type="match status" value="1"/>
</dbReference>
<dbReference type="CDD" id="cd10170">
    <property type="entry name" value="ASKHA_NBD_HSP70"/>
    <property type="match status" value="1"/>
</dbReference>
<evidence type="ECO:0000313" key="1">
    <source>
        <dbReference type="EMBL" id="KAG5772927.1"/>
    </source>
</evidence>
<dbReference type="AlphaFoldDB" id="A0A9P7LEU1"/>
<dbReference type="Gene3D" id="3.30.420.40">
    <property type="match status" value="2"/>
</dbReference>
<dbReference type="OrthoDB" id="2394218at2759"/>
<dbReference type="Gene3D" id="3.90.640.10">
    <property type="entry name" value="Actin, Chain A, domain 4"/>
    <property type="match status" value="1"/>
</dbReference>
<gene>
    <name evidence="1" type="ORF">H9Q72_001106</name>
</gene>
<protein>
    <recommendedName>
        <fullName evidence="3">Hsp70 protein</fullName>
    </recommendedName>
</protein>
<evidence type="ECO:0000313" key="2">
    <source>
        <dbReference type="Proteomes" id="UP000750502"/>
    </source>
</evidence>
<dbReference type="InterPro" id="IPR043129">
    <property type="entry name" value="ATPase_NBD"/>
</dbReference>
<proteinExistence type="predicted"/>
<comment type="caution">
    <text evidence="1">The sequence shown here is derived from an EMBL/GenBank/DDBJ whole genome shotgun (WGS) entry which is preliminary data.</text>
</comment>
<name>A0A9P7LEU1_9HYPO</name>
<organism evidence="1 2">
    <name type="scientific">Fusarium xylarioides</name>
    <dbReference type="NCBI Taxonomy" id="221167"/>
    <lineage>
        <taxon>Eukaryota</taxon>
        <taxon>Fungi</taxon>
        <taxon>Dikarya</taxon>
        <taxon>Ascomycota</taxon>
        <taxon>Pezizomycotina</taxon>
        <taxon>Sordariomycetes</taxon>
        <taxon>Hypocreomycetidae</taxon>
        <taxon>Hypocreales</taxon>
        <taxon>Nectriaceae</taxon>
        <taxon>Fusarium</taxon>
        <taxon>Fusarium fujikuroi species complex</taxon>
    </lineage>
</organism>
<dbReference type="PANTHER" id="PTHR42749">
    <property type="entry name" value="CELL SHAPE-DETERMINING PROTEIN MREB"/>
    <property type="match status" value="1"/>
</dbReference>
<dbReference type="Proteomes" id="UP000750502">
    <property type="component" value="Unassembled WGS sequence"/>
</dbReference>
<keyword evidence="2" id="KW-1185">Reference proteome</keyword>
<accession>A0A9P7LEU1</accession>
<evidence type="ECO:0008006" key="3">
    <source>
        <dbReference type="Google" id="ProtNLM"/>
    </source>
</evidence>